<keyword evidence="3" id="KW-1185">Reference proteome</keyword>
<dbReference type="InterPro" id="IPR029068">
    <property type="entry name" value="Glyas_Bleomycin-R_OHBP_Dase"/>
</dbReference>
<dbReference type="EMBL" id="CP043661">
    <property type="protein sequence ID" value="QNE22200.1"/>
    <property type="molecule type" value="Genomic_DNA"/>
</dbReference>
<dbReference type="PANTHER" id="PTHR35908">
    <property type="entry name" value="HYPOTHETICAL FUSION PROTEIN"/>
    <property type="match status" value="1"/>
</dbReference>
<accession>A0A7G6X7I5</accession>
<dbReference type="PANTHER" id="PTHR35908:SF1">
    <property type="entry name" value="CONSERVED PROTEIN"/>
    <property type="match status" value="1"/>
</dbReference>
<reference evidence="2 3" key="2">
    <citation type="journal article" date="2020" name="Microbiol. Resour. Announc.">
        <title>Antarctic desert soil bacteria exhibit high novel natural product potential, evaluated through long-read genome sequencing and comparative genomics.</title>
        <authorList>
            <person name="Benaud N."/>
            <person name="Edwards R.J."/>
            <person name="Amos T.G."/>
            <person name="D'Agostino P.M."/>
            <person name="Gutierrez-Chavez C."/>
            <person name="Montgomery K."/>
            <person name="Nicetic I."/>
            <person name="Ferrari B.C."/>
        </authorList>
    </citation>
    <scope>NUCLEOTIDE SEQUENCE [LARGE SCALE GENOMIC DNA]</scope>
    <source>
        <strain evidence="2 3">SPB151</strain>
    </source>
</reference>
<dbReference type="Gene3D" id="3.10.180.10">
    <property type="entry name" value="2,3-Dihydroxybiphenyl 1,2-Dioxygenase, domain 1"/>
    <property type="match status" value="2"/>
</dbReference>
<sequence>MALRLVQLNFKARDDSALGRFWAKALDWESSSDDPGATSVMPVGSTWPLPAAVTIDVIAVPDPETVNDRVHLELATTSAAHHTELVARLRDLGATSADAGQGDQPRTALADPDGNLFCVRQPQEIHQDTGPIAAVVVDCADPQAMARFWGEAMDWPLHDATDDHAVLRSAKSGGPYLEFLRTPHLKHMRNRIHLDLLPDPVEDQLAEVARLETIGATRPNAGKDDFPWKILTDPEGNQFCVLGRG</sequence>
<evidence type="ECO:0000313" key="2">
    <source>
        <dbReference type="EMBL" id="QNE22200.1"/>
    </source>
</evidence>
<reference evidence="3" key="1">
    <citation type="submission" date="2019-09" db="EMBL/GenBank/DDBJ databases">
        <title>Antimicrobial potential of Antarctic Bacteria.</title>
        <authorList>
            <person name="Benaud N."/>
            <person name="Edwards R.J."/>
            <person name="Ferrari B.C."/>
        </authorList>
    </citation>
    <scope>NUCLEOTIDE SEQUENCE [LARGE SCALE GENOMIC DNA]</scope>
    <source>
        <strain evidence="3">SPB151</strain>
    </source>
</reference>
<name>A0A7G6X7I5_9ACTN</name>
<feature type="domain" description="Glyoxalase-like" evidence="1">
    <location>
        <begin position="134"/>
        <end position="242"/>
    </location>
</feature>
<dbReference type="KEGG" id="kqi:F1D05_35230"/>
<dbReference type="CDD" id="cd06587">
    <property type="entry name" value="VOC"/>
    <property type="match status" value="2"/>
</dbReference>
<organism evidence="2 3">
    <name type="scientific">Kribbella qitaiheensis</name>
    <dbReference type="NCBI Taxonomy" id="1544730"/>
    <lineage>
        <taxon>Bacteria</taxon>
        <taxon>Bacillati</taxon>
        <taxon>Actinomycetota</taxon>
        <taxon>Actinomycetes</taxon>
        <taxon>Propionibacteriales</taxon>
        <taxon>Kribbellaceae</taxon>
        <taxon>Kribbella</taxon>
    </lineage>
</organism>
<proteinExistence type="predicted"/>
<feature type="domain" description="Glyoxalase-like" evidence="1">
    <location>
        <begin position="8"/>
        <end position="119"/>
    </location>
</feature>
<dbReference type="Pfam" id="PF18029">
    <property type="entry name" value="Glyoxalase_6"/>
    <property type="match status" value="2"/>
</dbReference>
<dbReference type="InterPro" id="IPR041581">
    <property type="entry name" value="Glyoxalase_6"/>
</dbReference>
<evidence type="ECO:0000313" key="3">
    <source>
        <dbReference type="Proteomes" id="UP000515563"/>
    </source>
</evidence>
<dbReference type="Proteomes" id="UP000515563">
    <property type="component" value="Chromosome"/>
</dbReference>
<protein>
    <submittedName>
        <fullName evidence="2">VOC family protein</fullName>
    </submittedName>
</protein>
<dbReference type="RefSeq" id="WP_185444611.1">
    <property type="nucleotide sequence ID" value="NZ_CP043661.1"/>
</dbReference>
<gene>
    <name evidence="2" type="ORF">F1D05_35230</name>
</gene>
<dbReference type="AlphaFoldDB" id="A0A7G6X7I5"/>
<dbReference type="SUPFAM" id="SSF54593">
    <property type="entry name" value="Glyoxalase/Bleomycin resistance protein/Dihydroxybiphenyl dioxygenase"/>
    <property type="match status" value="2"/>
</dbReference>
<evidence type="ECO:0000259" key="1">
    <source>
        <dbReference type="Pfam" id="PF18029"/>
    </source>
</evidence>